<reference evidence="2" key="1">
    <citation type="submission" date="2016-10" db="EMBL/GenBank/DDBJ databases">
        <title>Sequence of Gallionella enrichment culture.</title>
        <authorList>
            <person name="Poehlein A."/>
            <person name="Muehling M."/>
            <person name="Daniel R."/>
        </authorList>
    </citation>
    <scope>NUCLEOTIDE SEQUENCE</scope>
</reference>
<evidence type="ECO:0000313" key="2">
    <source>
        <dbReference type="EMBL" id="OIQ67361.1"/>
    </source>
</evidence>
<protein>
    <submittedName>
        <fullName evidence="2">Uncharacterized protein</fullName>
    </submittedName>
</protein>
<accession>A0A1J5P700</accession>
<keyword evidence="1" id="KW-0472">Membrane</keyword>
<sequence>MVWFLATLIGVGGGLIAFYATMLWKAGKVKGLYIADRTVARLGDAAVWINFAWLAVFFGIGIWAYVRNIA</sequence>
<comment type="caution">
    <text evidence="2">The sequence shown here is derived from an EMBL/GenBank/DDBJ whole genome shotgun (WGS) entry which is preliminary data.</text>
</comment>
<evidence type="ECO:0000256" key="1">
    <source>
        <dbReference type="SAM" id="Phobius"/>
    </source>
</evidence>
<feature type="transmembrane region" description="Helical" evidence="1">
    <location>
        <begin position="45"/>
        <end position="66"/>
    </location>
</feature>
<gene>
    <name evidence="2" type="ORF">GALL_510580</name>
</gene>
<organism evidence="2">
    <name type="scientific">mine drainage metagenome</name>
    <dbReference type="NCBI Taxonomy" id="410659"/>
    <lineage>
        <taxon>unclassified sequences</taxon>
        <taxon>metagenomes</taxon>
        <taxon>ecological metagenomes</taxon>
    </lineage>
</organism>
<keyword evidence="1" id="KW-1133">Transmembrane helix</keyword>
<dbReference type="AlphaFoldDB" id="A0A1J5P700"/>
<feature type="transmembrane region" description="Helical" evidence="1">
    <location>
        <begin position="6"/>
        <end position="24"/>
    </location>
</feature>
<dbReference type="EMBL" id="MLJW01005975">
    <property type="protein sequence ID" value="OIQ67361.1"/>
    <property type="molecule type" value="Genomic_DNA"/>
</dbReference>
<proteinExistence type="predicted"/>
<keyword evidence="1" id="KW-0812">Transmembrane</keyword>
<name>A0A1J5P700_9ZZZZ</name>